<gene>
    <name evidence="1" type="ORF">KOI35_46980</name>
</gene>
<accession>A0ABS5Z5T2</accession>
<evidence type="ECO:0000313" key="2">
    <source>
        <dbReference type="Proteomes" id="UP001519654"/>
    </source>
</evidence>
<protein>
    <submittedName>
        <fullName evidence="1">Uncharacterized protein</fullName>
    </submittedName>
</protein>
<evidence type="ECO:0000313" key="1">
    <source>
        <dbReference type="EMBL" id="MBU2671063.1"/>
    </source>
</evidence>
<organism evidence="1 2">
    <name type="scientific">Paractinoplanes bogorensis</name>
    <dbReference type="NCBI Taxonomy" id="1610840"/>
    <lineage>
        <taxon>Bacteria</taxon>
        <taxon>Bacillati</taxon>
        <taxon>Actinomycetota</taxon>
        <taxon>Actinomycetes</taxon>
        <taxon>Micromonosporales</taxon>
        <taxon>Micromonosporaceae</taxon>
        <taxon>Paractinoplanes</taxon>
    </lineage>
</organism>
<sequence>MEVGKTYVLAPQANNLLKVEEVGSVQVPNQFIWLQTIGYIVGTGITPVGLYSTFVKTGNNYSFAGFQVQNDDISISPMLSNNRVHATTIINAVEEVPDYSQTTYLGRLRDLNPPNNNMLFSFISFGWAEQGELPTFLEFGKFFENG</sequence>
<dbReference type="Proteomes" id="UP001519654">
    <property type="component" value="Unassembled WGS sequence"/>
</dbReference>
<name>A0ABS5Z5T2_9ACTN</name>
<comment type="caution">
    <text evidence="1">The sequence shown here is derived from an EMBL/GenBank/DDBJ whole genome shotgun (WGS) entry which is preliminary data.</text>
</comment>
<keyword evidence="2" id="KW-1185">Reference proteome</keyword>
<dbReference type="RefSeq" id="WP_215796323.1">
    <property type="nucleotide sequence ID" value="NZ_JAHKKG010000041.1"/>
</dbReference>
<proteinExistence type="predicted"/>
<reference evidence="1 2" key="1">
    <citation type="submission" date="2021-06" db="EMBL/GenBank/DDBJ databases">
        <title>Actinoplanes lichenicola sp. nov., and Actinoplanes ovalisporus sp. nov., isolated from lichen in Thailand.</title>
        <authorList>
            <person name="Saeng-In P."/>
            <person name="Kanchanasin P."/>
            <person name="Yuki M."/>
            <person name="Kudo T."/>
            <person name="Ohkuma M."/>
            <person name="Phongsopitanun W."/>
            <person name="Tanasupawat S."/>
        </authorList>
    </citation>
    <scope>NUCLEOTIDE SEQUENCE [LARGE SCALE GENOMIC DNA]</scope>
    <source>
        <strain evidence="1 2">NBRC 110975</strain>
    </source>
</reference>
<dbReference type="EMBL" id="JAHKKG010000041">
    <property type="protein sequence ID" value="MBU2671063.1"/>
    <property type="molecule type" value="Genomic_DNA"/>
</dbReference>